<proteinExistence type="predicted"/>
<organism evidence="1 2">
    <name type="scientific">Eleginops maclovinus</name>
    <name type="common">Patagonian blennie</name>
    <name type="synonym">Eleginus maclovinus</name>
    <dbReference type="NCBI Taxonomy" id="56733"/>
    <lineage>
        <taxon>Eukaryota</taxon>
        <taxon>Metazoa</taxon>
        <taxon>Chordata</taxon>
        <taxon>Craniata</taxon>
        <taxon>Vertebrata</taxon>
        <taxon>Euteleostomi</taxon>
        <taxon>Actinopterygii</taxon>
        <taxon>Neopterygii</taxon>
        <taxon>Teleostei</taxon>
        <taxon>Neoteleostei</taxon>
        <taxon>Acanthomorphata</taxon>
        <taxon>Eupercaria</taxon>
        <taxon>Perciformes</taxon>
        <taxon>Notothenioidei</taxon>
        <taxon>Eleginopidae</taxon>
        <taxon>Eleginops</taxon>
    </lineage>
</organism>
<dbReference type="Proteomes" id="UP001346869">
    <property type="component" value="Unassembled WGS sequence"/>
</dbReference>
<keyword evidence="2" id="KW-1185">Reference proteome</keyword>
<gene>
    <name evidence="1" type="ORF">PBY51_013746</name>
</gene>
<protein>
    <submittedName>
        <fullName evidence="1">Uncharacterized protein</fullName>
    </submittedName>
</protein>
<accession>A0AAN8AXX5</accession>
<reference evidence="1 2" key="1">
    <citation type="journal article" date="2023" name="Genes (Basel)">
        <title>Chromosome-Level Genome Assembly and Circadian Gene Repertoire of the Patagonia Blennie Eleginops maclovinus-The Closest Ancestral Proxy of Antarctic Cryonotothenioids.</title>
        <authorList>
            <person name="Cheng C.C."/>
            <person name="Rivera-Colon A.G."/>
            <person name="Minhas B.F."/>
            <person name="Wilson L."/>
            <person name="Rayamajhi N."/>
            <person name="Vargas-Chacoff L."/>
            <person name="Catchen J.M."/>
        </authorList>
    </citation>
    <scope>NUCLEOTIDE SEQUENCE [LARGE SCALE GENOMIC DNA]</scope>
    <source>
        <strain evidence="1">JMC-PN-2008</strain>
    </source>
</reference>
<evidence type="ECO:0000313" key="2">
    <source>
        <dbReference type="Proteomes" id="UP001346869"/>
    </source>
</evidence>
<evidence type="ECO:0000313" key="1">
    <source>
        <dbReference type="EMBL" id="KAK5873102.1"/>
    </source>
</evidence>
<sequence length="95" mass="10434">MVLKNPLSLLSVCLRCAPPEILLLLLVTVRSESALPSAAQLCSARAAECLYYSGQNDFTFKVQPCREARATSQHGGTPGEYQKHLLPDLLCWSSR</sequence>
<name>A0AAN8AXX5_ELEMC</name>
<dbReference type="EMBL" id="JAUZQC010000004">
    <property type="protein sequence ID" value="KAK5873102.1"/>
    <property type="molecule type" value="Genomic_DNA"/>
</dbReference>
<reference evidence="1 2" key="2">
    <citation type="journal article" date="2023" name="Mol. Biol. Evol.">
        <title>Genomics of Secondarily Temperate Adaptation in the Only Non-Antarctic Icefish.</title>
        <authorList>
            <person name="Rivera-Colon A.G."/>
            <person name="Rayamajhi N."/>
            <person name="Minhas B.F."/>
            <person name="Madrigal G."/>
            <person name="Bilyk K.T."/>
            <person name="Yoon V."/>
            <person name="Hune M."/>
            <person name="Gregory S."/>
            <person name="Cheng C.H.C."/>
            <person name="Catchen J.M."/>
        </authorList>
    </citation>
    <scope>NUCLEOTIDE SEQUENCE [LARGE SCALE GENOMIC DNA]</scope>
    <source>
        <strain evidence="1">JMC-PN-2008</strain>
    </source>
</reference>
<comment type="caution">
    <text evidence="1">The sequence shown here is derived from an EMBL/GenBank/DDBJ whole genome shotgun (WGS) entry which is preliminary data.</text>
</comment>
<dbReference type="AlphaFoldDB" id="A0AAN8AXX5"/>